<evidence type="ECO:0000256" key="6">
    <source>
        <dbReference type="ARBA" id="ARBA00022833"/>
    </source>
</evidence>
<dbReference type="Pfam" id="PF00708">
    <property type="entry name" value="Acylphosphatase"/>
    <property type="match status" value="1"/>
</dbReference>
<dbReference type="PROSITE" id="PS00150">
    <property type="entry name" value="ACYLPHOSPHATASE_1"/>
    <property type="match status" value="1"/>
</dbReference>
<dbReference type="PIRSF" id="PIRSF006256">
    <property type="entry name" value="CMPcnvr_hdrg_mat"/>
    <property type="match status" value="1"/>
</dbReference>
<evidence type="ECO:0000313" key="13">
    <source>
        <dbReference type="Proteomes" id="UP000682951"/>
    </source>
</evidence>
<dbReference type="Proteomes" id="UP000682951">
    <property type="component" value="Unassembled WGS sequence"/>
</dbReference>
<feature type="active site" evidence="9">
    <location>
        <position position="37"/>
    </location>
</feature>
<dbReference type="Pfam" id="PF22521">
    <property type="entry name" value="HypF_C_2"/>
    <property type="match status" value="1"/>
</dbReference>
<evidence type="ECO:0000256" key="5">
    <source>
        <dbReference type="ARBA" id="ARBA00022771"/>
    </source>
</evidence>
<evidence type="ECO:0000256" key="4">
    <source>
        <dbReference type="ARBA" id="ARBA00022723"/>
    </source>
</evidence>
<dbReference type="InterPro" id="IPR017968">
    <property type="entry name" value="Acylphosphatase_CS"/>
</dbReference>
<evidence type="ECO:0000256" key="8">
    <source>
        <dbReference type="PIRNR" id="PIRNR006256"/>
    </source>
</evidence>
<feature type="domain" description="Acylphosphatase-like" evidence="10">
    <location>
        <begin position="4"/>
        <end position="89"/>
    </location>
</feature>
<comment type="caution">
    <text evidence="12">The sequence shown here is derived from an EMBL/GenBank/DDBJ whole genome shotgun (WGS) entry which is preliminary data.</text>
</comment>
<dbReference type="Gene3D" id="3.30.110.120">
    <property type="match status" value="1"/>
</dbReference>
<dbReference type="PANTHER" id="PTHR42959">
    <property type="entry name" value="CARBAMOYLTRANSFERASE"/>
    <property type="match status" value="1"/>
</dbReference>
<evidence type="ECO:0000256" key="9">
    <source>
        <dbReference type="PROSITE-ProRule" id="PRU00520"/>
    </source>
</evidence>
<keyword evidence="4" id="KW-0479">Metal-binding</keyword>
<dbReference type="Gene3D" id="3.90.870.50">
    <property type="match status" value="1"/>
</dbReference>
<name>A0ABS5HIM0_9BACT</name>
<keyword evidence="13" id="KW-1185">Reference proteome</keyword>
<dbReference type="Pfam" id="PF07503">
    <property type="entry name" value="zf-HYPF"/>
    <property type="match status" value="2"/>
</dbReference>
<feature type="active site" evidence="9">
    <location>
        <position position="19"/>
    </location>
</feature>
<keyword evidence="3 12" id="KW-0436">Ligase</keyword>
<dbReference type="Gene3D" id="3.30.420.360">
    <property type="match status" value="1"/>
</dbReference>
<dbReference type="NCBIfam" id="TIGR00143">
    <property type="entry name" value="hypF"/>
    <property type="match status" value="1"/>
</dbReference>
<dbReference type="Gene3D" id="3.30.420.40">
    <property type="match status" value="1"/>
</dbReference>
<feature type="domain" description="YrdC-like" evidence="11">
    <location>
        <begin position="199"/>
        <end position="384"/>
    </location>
</feature>
<evidence type="ECO:0000256" key="3">
    <source>
        <dbReference type="ARBA" id="ARBA00022598"/>
    </source>
</evidence>
<dbReference type="SUPFAM" id="SSF54975">
    <property type="entry name" value="Acylphosphatase/BLUF domain-like"/>
    <property type="match status" value="1"/>
</dbReference>
<dbReference type="RefSeq" id="WP_212141983.1">
    <property type="nucleotide sequence ID" value="NZ_JAGSSW010000004.1"/>
</dbReference>
<dbReference type="PROSITE" id="PS51160">
    <property type="entry name" value="ACYLPHOSPHATASE_3"/>
    <property type="match status" value="1"/>
</dbReference>
<protein>
    <recommendedName>
        <fullName evidence="8">Carbamoyltransferase</fullName>
        <ecNumber evidence="8">6.2.-.-</ecNumber>
    </recommendedName>
</protein>
<comment type="similarity">
    <text evidence="2 8">Belongs to the carbamoyltransferase HypF family.</text>
</comment>
<dbReference type="InterPro" id="IPR011125">
    <property type="entry name" value="Znf_HypF"/>
</dbReference>
<dbReference type="Pfam" id="PF17788">
    <property type="entry name" value="HypF_C"/>
    <property type="match status" value="1"/>
</dbReference>
<dbReference type="PROSITE" id="PS51163">
    <property type="entry name" value="YRDC"/>
    <property type="match status" value="1"/>
</dbReference>
<evidence type="ECO:0000256" key="1">
    <source>
        <dbReference type="ARBA" id="ARBA00004711"/>
    </source>
</evidence>
<dbReference type="InterPro" id="IPR036046">
    <property type="entry name" value="Acylphosphatase-like_dom_sf"/>
</dbReference>
<accession>A0ABS5HIM0</accession>
<comment type="catalytic activity">
    <reaction evidence="7">
        <text>C-terminal L-cysteinyl-[HypE protein] + carbamoyl phosphate + ATP + H2O = C-terminal S-carboxamide-L-cysteinyl-[HypE protein] + AMP + phosphate + diphosphate + H(+)</text>
        <dbReference type="Rhea" id="RHEA:55636"/>
        <dbReference type="Rhea" id="RHEA-COMP:14247"/>
        <dbReference type="Rhea" id="RHEA-COMP:14392"/>
        <dbReference type="ChEBI" id="CHEBI:15377"/>
        <dbReference type="ChEBI" id="CHEBI:15378"/>
        <dbReference type="ChEBI" id="CHEBI:30616"/>
        <dbReference type="ChEBI" id="CHEBI:33019"/>
        <dbReference type="ChEBI" id="CHEBI:43474"/>
        <dbReference type="ChEBI" id="CHEBI:58228"/>
        <dbReference type="ChEBI" id="CHEBI:76913"/>
        <dbReference type="ChEBI" id="CHEBI:139126"/>
        <dbReference type="ChEBI" id="CHEBI:456215"/>
    </reaction>
</comment>
<dbReference type="InterPro" id="IPR017945">
    <property type="entry name" value="DHBP_synth_RibB-like_a/b_dom"/>
</dbReference>
<organism evidence="12 13">
    <name type="scientific">Campylobacter anatolicus</name>
    <dbReference type="NCBI Taxonomy" id="2829105"/>
    <lineage>
        <taxon>Bacteria</taxon>
        <taxon>Pseudomonadati</taxon>
        <taxon>Campylobacterota</taxon>
        <taxon>Epsilonproteobacteria</taxon>
        <taxon>Campylobacterales</taxon>
        <taxon>Campylobacteraceae</taxon>
        <taxon>Campylobacter</taxon>
    </lineage>
</organism>
<keyword evidence="5" id="KW-0863">Zinc-finger</keyword>
<dbReference type="InterPro" id="IPR055128">
    <property type="entry name" value="HypF_C_2"/>
</dbReference>
<dbReference type="InterPro" id="IPR041440">
    <property type="entry name" value="HypF_C"/>
</dbReference>
<evidence type="ECO:0000259" key="11">
    <source>
        <dbReference type="PROSITE" id="PS51163"/>
    </source>
</evidence>
<evidence type="ECO:0000259" key="10">
    <source>
        <dbReference type="PROSITE" id="PS51160"/>
    </source>
</evidence>
<dbReference type="EC" id="6.2.-.-" evidence="8"/>
<gene>
    <name evidence="12" type="primary">hypF</name>
    <name evidence="12" type="ORF">KDD93_05235</name>
</gene>
<proteinExistence type="inferred from homology"/>
<dbReference type="InterPro" id="IPR051060">
    <property type="entry name" value="Carbamoyltrans_HypF-like"/>
</dbReference>
<dbReference type="PANTHER" id="PTHR42959:SF1">
    <property type="entry name" value="CARBAMOYLTRANSFERASE HYPF"/>
    <property type="match status" value="1"/>
</dbReference>
<comment type="catalytic activity">
    <reaction evidence="9">
        <text>an acyl phosphate + H2O = a carboxylate + phosphate + H(+)</text>
        <dbReference type="Rhea" id="RHEA:14965"/>
        <dbReference type="ChEBI" id="CHEBI:15377"/>
        <dbReference type="ChEBI" id="CHEBI:15378"/>
        <dbReference type="ChEBI" id="CHEBI:29067"/>
        <dbReference type="ChEBI" id="CHEBI:43474"/>
        <dbReference type="ChEBI" id="CHEBI:59918"/>
        <dbReference type="EC" id="3.6.1.7"/>
    </reaction>
</comment>
<dbReference type="InterPro" id="IPR006070">
    <property type="entry name" value="Sua5-like_dom"/>
</dbReference>
<dbReference type="InterPro" id="IPR004421">
    <property type="entry name" value="Carbamoyltransferase_HypF"/>
</dbReference>
<sequence>MKRCFRYEISGLVQGVGFRPFVYILALRFNLFGEVYNDDEGVKLALFGELENIEKFEKALFAELPNLARIDEFKKRISNEKFDKFSIIVSKSATKQAPILPDFALCSDCEREFYDPNDPRYHYAFINCTNCGPRFSIIKSLPYDRKNTTMDKFNMCEFCGSEYADPLNRRYHAQPVSCPNCGPMLFLKDMNGKILNIQNEAVKMAAELINSGNILAIKGLGGFHLVCSAQDESVINRLRIRKNRLKKPFAIMCKNLHNAKKYAEISTAEERLLTSNLKPIVILNSRQNSPLPPNLAPNLDKIGIFLPYTGIHLLLFEWLECDIIATSANISGEPIIYNDSDLRQKLDGVVDYYLDNDREIYSPNDDSIVYLLGSKPVFLRTSRGVNPKFIHTNFKKQGTFLAVGAELKNQFAIYKDGEVMISPYIGDLKNIATFERFDSLIRMFECTYELKFDAIIADLHPHFLNLKWAKDKIEQNSLKWVKTDHQSSSSKSLLSFRKLCLNPKFKNINLIQVQHHYAHLLSVIFENELDSSKEYLGFCFDGTGYGTDGTIWGGEVMIVNSKNYERIYHFDEFLLIGGESSIKNIWQIAYSIILKYGLKSVATEFLAKFDDKKLINLKTIYNHQLNCVTTSSLGRIFDAFGSIVLGIDSVSYEGEVGMELEALYDKNIKKSYKFEIFENKILFKDAFIGAFKDDKVTAASAFINGICDIIIQIATTQSREILLSGGVFQNKILVEKIINKFKQNSVKYYLNKDFPTNDSSVAIGQLMFVINLIKE</sequence>
<evidence type="ECO:0000313" key="12">
    <source>
        <dbReference type="EMBL" id="MBR8463978.1"/>
    </source>
</evidence>
<keyword evidence="9" id="KW-0378">Hydrolase</keyword>
<dbReference type="SUPFAM" id="SSF55821">
    <property type="entry name" value="YrdC/RibB"/>
    <property type="match status" value="1"/>
</dbReference>
<dbReference type="Pfam" id="PF01300">
    <property type="entry name" value="Sua5_yciO_yrdC"/>
    <property type="match status" value="1"/>
</dbReference>
<evidence type="ECO:0000256" key="2">
    <source>
        <dbReference type="ARBA" id="ARBA00008097"/>
    </source>
</evidence>
<evidence type="ECO:0000256" key="7">
    <source>
        <dbReference type="ARBA" id="ARBA00048220"/>
    </source>
</evidence>
<dbReference type="EMBL" id="JAGSSW010000004">
    <property type="protein sequence ID" value="MBR8463978.1"/>
    <property type="molecule type" value="Genomic_DNA"/>
</dbReference>
<comment type="pathway">
    <text evidence="1">Protein modification; [NiFe] hydrogenase maturation.</text>
</comment>
<reference evidence="12 13" key="1">
    <citation type="submission" date="2021-04" db="EMBL/GenBank/DDBJ databases">
        <title>Molecular and phenotypic characterization and identification of bacterial isolates recovered from the Anatolian ground squirrels (Spermophilus xanthoprymnus) and which have the potential to form a new species in the Campylobacter genus.</title>
        <authorList>
            <person name="Aydin F."/>
            <person name="Abay S."/>
            <person name="Kayman T."/>
            <person name="Karakaya E."/>
            <person name="Mustak H.K."/>
            <person name="Mustak I.B."/>
            <person name="Bilgin N."/>
            <person name="Duzler A."/>
            <person name="Sahin O."/>
            <person name="Guran O."/>
            <person name="Saticioglu I.B."/>
        </authorList>
    </citation>
    <scope>NUCLEOTIDE SEQUENCE [LARGE SCALE GENOMIC DNA]</scope>
    <source>
        <strain evidence="13">faydin-G24</strain>
    </source>
</reference>
<keyword evidence="6" id="KW-0862">Zinc</keyword>
<dbReference type="InterPro" id="IPR001792">
    <property type="entry name" value="Acylphosphatase-like_dom"/>
</dbReference>
<dbReference type="GO" id="GO:0016874">
    <property type="term" value="F:ligase activity"/>
    <property type="evidence" value="ECO:0007669"/>
    <property type="project" value="UniProtKB-KW"/>
</dbReference>